<comment type="function">
    <text evidence="6">Catalyzes the reversible hydration of carbon dioxide to form bicarbonate.</text>
</comment>
<comment type="catalytic activity">
    <reaction evidence="7 9">
        <text>hydrogencarbonate + H(+) = CO2 + H2O</text>
        <dbReference type="Rhea" id="RHEA:10748"/>
        <dbReference type="ChEBI" id="CHEBI:15377"/>
        <dbReference type="ChEBI" id="CHEBI:15378"/>
        <dbReference type="ChEBI" id="CHEBI:16526"/>
        <dbReference type="ChEBI" id="CHEBI:17544"/>
        <dbReference type="EC" id="4.2.1.1"/>
    </reaction>
</comment>
<evidence type="ECO:0000256" key="9">
    <source>
        <dbReference type="RuleBase" id="RU003956"/>
    </source>
</evidence>
<dbReference type="InterPro" id="IPR036874">
    <property type="entry name" value="Carbonic_anhydrase_sf"/>
</dbReference>
<dbReference type="PANTHER" id="PTHR11002">
    <property type="entry name" value="CARBONIC ANHYDRASE"/>
    <property type="match status" value="1"/>
</dbReference>
<evidence type="ECO:0000256" key="7">
    <source>
        <dbReference type="ARBA" id="ARBA00048348"/>
    </source>
</evidence>
<protein>
    <recommendedName>
        <fullName evidence="2 9">Carbonic anhydrase</fullName>
        <ecNumber evidence="2 9">4.2.1.1</ecNumber>
    </recommendedName>
    <alternativeName>
        <fullName evidence="9">Carbonate dehydratase</fullName>
    </alternativeName>
</protein>
<organism evidence="10">
    <name type="scientific">uncultured Desulfobacterium sp</name>
    <dbReference type="NCBI Taxonomy" id="201089"/>
    <lineage>
        <taxon>Bacteria</taxon>
        <taxon>Pseudomonadati</taxon>
        <taxon>Thermodesulfobacteriota</taxon>
        <taxon>Desulfobacteria</taxon>
        <taxon>Desulfobacterales</taxon>
        <taxon>Desulfobacteriaceae</taxon>
        <taxon>Desulfobacterium</taxon>
        <taxon>environmental samples</taxon>
    </lineage>
</organism>
<comment type="similarity">
    <text evidence="1 9">Belongs to the beta-class carbonic anhydrase family.</text>
</comment>
<dbReference type="AlphaFoldDB" id="E1Y880"/>
<dbReference type="EMBL" id="FR695864">
    <property type="protein sequence ID" value="CBX26774.1"/>
    <property type="molecule type" value="Genomic_DNA"/>
</dbReference>
<dbReference type="InterPro" id="IPR001765">
    <property type="entry name" value="Carbonic_anhydrase"/>
</dbReference>
<keyword evidence="5 9" id="KW-0456">Lyase</keyword>
<name>E1Y880_9BACT</name>
<proteinExistence type="inferred from homology"/>
<gene>
    <name evidence="10" type="ORF">N47_A08030</name>
</gene>
<dbReference type="CDD" id="cd03378">
    <property type="entry name" value="beta_CA_cladeC"/>
    <property type="match status" value="1"/>
</dbReference>
<dbReference type="Gene3D" id="3.40.1050.10">
    <property type="entry name" value="Carbonic anhydrase"/>
    <property type="match status" value="1"/>
</dbReference>
<accession>E1Y880</accession>
<dbReference type="Pfam" id="PF00484">
    <property type="entry name" value="Pro_CA"/>
    <property type="match status" value="1"/>
</dbReference>
<dbReference type="PANTHER" id="PTHR11002:SF79">
    <property type="entry name" value="CARBONIC ANHYDRASE 2"/>
    <property type="match status" value="1"/>
</dbReference>
<dbReference type="FunFam" id="3.40.1050.10:FF:000006">
    <property type="entry name" value="Carbonic anhydrase"/>
    <property type="match status" value="1"/>
</dbReference>
<dbReference type="InterPro" id="IPR015892">
    <property type="entry name" value="Carbonic_anhydrase_CS"/>
</dbReference>
<dbReference type="GO" id="GO:0008270">
    <property type="term" value="F:zinc ion binding"/>
    <property type="evidence" value="ECO:0007669"/>
    <property type="project" value="UniProtKB-UniRule"/>
</dbReference>
<dbReference type="SUPFAM" id="SSF53056">
    <property type="entry name" value="beta-carbonic anhydrase, cab"/>
    <property type="match status" value="1"/>
</dbReference>
<evidence type="ECO:0000256" key="6">
    <source>
        <dbReference type="ARBA" id="ARBA00024993"/>
    </source>
</evidence>
<evidence type="ECO:0000256" key="5">
    <source>
        <dbReference type="ARBA" id="ARBA00023239"/>
    </source>
</evidence>
<feature type="binding site" evidence="8">
    <location>
        <position position="130"/>
    </location>
    <ligand>
        <name>Zn(2+)</name>
        <dbReference type="ChEBI" id="CHEBI:29105"/>
    </ligand>
</feature>
<dbReference type="SMART" id="SM00947">
    <property type="entry name" value="Pro_CA"/>
    <property type="match status" value="1"/>
</dbReference>
<comment type="cofactor">
    <cofactor evidence="8">
        <name>Zn(2+)</name>
        <dbReference type="ChEBI" id="CHEBI:29105"/>
    </cofactor>
    <text evidence="8">Binds 1 zinc ion per subunit.</text>
</comment>
<feature type="binding site" evidence="8">
    <location>
        <position position="77"/>
    </location>
    <ligand>
        <name>Zn(2+)</name>
        <dbReference type="ChEBI" id="CHEBI:29105"/>
    </ligand>
</feature>
<evidence type="ECO:0000256" key="2">
    <source>
        <dbReference type="ARBA" id="ARBA00012925"/>
    </source>
</evidence>
<keyword evidence="4 8" id="KW-0862">Zinc</keyword>
<comment type="function">
    <text evidence="9">Reversible hydration of carbon dioxide.</text>
</comment>
<dbReference type="EC" id="4.2.1.1" evidence="2 9"/>
<feature type="binding site" evidence="8">
    <location>
        <position position="79"/>
    </location>
    <ligand>
        <name>Zn(2+)</name>
        <dbReference type="ChEBI" id="CHEBI:29105"/>
    </ligand>
</feature>
<evidence type="ECO:0000313" key="10">
    <source>
        <dbReference type="EMBL" id="CBX26774.1"/>
    </source>
</evidence>
<dbReference type="PROSITE" id="PS00704">
    <property type="entry name" value="PROK_CO2_ANHYDRASE_1"/>
    <property type="match status" value="1"/>
</dbReference>
<reference evidence="10" key="1">
    <citation type="journal article" date="2011" name="Environ. Microbiol.">
        <title>Genomic insights into the metabolic potential of the polycyclic aromatic hydrocarbon degrading sulfate-reducing Deltaproteobacterium N47.</title>
        <authorList>
            <person name="Bergmann F."/>
            <person name="Selesi D."/>
            <person name="Weinmaier T."/>
            <person name="Tischler P."/>
            <person name="Rattei T."/>
            <person name="Meckenstock R.U."/>
        </authorList>
    </citation>
    <scope>NUCLEOTIDE SEQUENCE</scope>
</reference>
<sequence length="220" mass="23374">MKRLSLPVTGFMILVFFGVAAMAMQKGTAISAKEAQQNLLDGNKRYVSEKQSHIGQTAKRRGEVAKGQHPFAVVICCSDSRVPPEILFDQGLGDLFVIRLAGNILNDEAIGSIEYAVDHLGVQYIMVLGHERCGAVGATVEGGEAPGHIGSLVKAIKPAVDKVKNQPGDLLDNAVRANVGIVVEQLKSSAPILNKFVKKGELTVAGACYDLDDGVVEILP</sequence>
<dbReference type="PROSITE" id="PS00705">
    <property type="entry name" value="PROK_CO2_ANHYDRASE_2"/>
    <property type="match status" value="1"/>
</dbReference>
<evidence type="ECO:0000256" key="1">
    <source>
        <dbReference type="ARBA" id="ARBA00006217"/>
    </source>
</evidence>
<evidence type="ECO:0000256" key="8">
    <source>
        <dbReference type="PIRSR" id="PIRSR601765-1"/>
    </source>
</evidence>
<dbReference type="GO" id="GO:0015976">
    <property type="term" value="P:carbon utilization"/>
    <property type="evidence" value="ECO:0007669"/>
    <property type="project" value="InterPro"/>
</dbReference>
<keyword evidence="3 8" id="KW-0479">Metal-binding</keyword>
<evidence type="ECO:0000256" key="4">
    <source>
        <dbReference type="ARBA" id="ARBA00022833"/>
    </source>
</evidence>
<dbReference type="GO" id="GO:0004089">
    <property type="term" value="F:carbonate dehydratase activity"/>
    <property type="evidence" value="ECO:0007669"/>
    <property type="project" value="UniProtKB-UniRule"/>
</dbReference>
<feature type="binding site" evidence="8">
    <location>
        <position position="133"/>
    </location>
    <ligand>
        <name>Zn(2+)</name>
        <dbReference type="ChEBI" id="CHEBI:29105"/>
    </ligand>
</feature>
<evidence type="ECO:0000256" key="3">
    <source>
        <dbReference type="ARBA" id="ARBA00022723"/>
    </source>
</evidence>